<dbReference type="Proteomes" id="UP001058271">
    <property type="component" value="Chromosome"/>
</dbReference>
<sequence length="334" mass="34747">MNERWTEVLRLLAGVIPPGPATVVVDGTDPQTAAVADRLADALRAAGRPCHRVPGMASGGALDAASLPGGAVAVADGPEWRACPPRDGWQVVVWLRTSRHRHTADGSRGGSADVVVDLQDPEWPVVRHVDTRLADIHRWYVAESRAFFGAKAATWDAKFGADLPAYAAAVERAGLPEGGTVVDVGCGTGRALPALRAAVGAAGAVLGLDLTPQMLAVAREPARAAGAALVLGDARRLPLAAATVDAVFAAGLVMHLPDPDAGLRELARVTRPAGRLVLFHPSGRAALAARQGRALRPDEPLAEGPLTGATGRAGWELIRYEDAPGHFFALATRR</sequence>
<proteinExistence type="predicted"/>
<dbReference type="CDD" id="cd02440">
    <property type="entry name" value="AdoMet_MTases"/>
    <property type="match status" value="1"/>
</dbReference>
<dbReference type="PANTHER" id="PTHR43591">
    <property type="entry name" value="METHYLTRANSFERASE"/>
    <property type="match status" value="1"/>
</dbReference>
<dbReference type="Gene3D" id="3.40.50.150">
    <property type="entry name" value="Vaccinia Virus protein VP39"/>
    <property type="match status" value="1"/>
</dbReference>
<evidence type="ECO:0000313" key="3">
    <source>
        <dbReference type="Proteomes" id="UP001058271"/>
    </source>
</evidence>
<dbReference type="SUPFAM" id="SSF53335">
    <property type="entry name" value="S-adenosyl-L-methionine-dependent methyltransferases"/>
    <property type="match status" value="1"/>
</dbReference>
<dbReference type="GO" id="GO:0032259">
    <property type="term" value="P:methylation"/>
    <property type="evidence" value="ECO:0007669"/>
    <property type="project" value="UniProtKB-KW"/>
</dbReference>
<dbReference type="PANTHER" id="PTHR43591:SF24">
    <property type="entry name" value="2-METHOXY-6-POLYPRENYL-1,4-BENZOQUINOL METHYLASE, MITOCHONDRIAL"/>
    <property type="match status" value="1"/>
</dbReference>
<keyword evidence="2" id="KW-0808">Transferase</keyword>
<dbReference type="GO" id="GO:0008168">
    <property type="term" value="F:methyltransferase activity"/>
    <property type="evidence" value="ECO:0007669"/>
    <property type="project" value="UniProtKB-KW"/>
</dbReference>
<dbReference type="InterPro" id="IPR029063">
    <property type="entry name" value="SAM-dependent_MTases_sf"/>
</dbReference>
<reference evidence="2" key="1">
    <citation type="submission" date="2021-04" db="EMBL/GenBank/DDBJ databases">
        <title>Biosynthetic gene clusters of Dactylosporangioum roseum.</title>
        <authorList>
            <person name="Hartkoorn R.C."/>
            <person name="Beaudoing E."/>
            <person name="Hot D."/>
            <person name="Moureu S."/>
        </authorList>
    </citation>
    <scope>NUCLEOTIDE SEQUENCE</scope>
    <source>
        <strain evidence="2">NRRL B-16295</strain>
    </source>
</reference>
<dbReference type="InterPro" id="IPR013216">
    <property type="entry name" value="Methyltransf_11"/>
</dbReference>
<accession>A0ABY5Z1I5</accession>
<keyword evidence="2" id="KW-0489">Methyltransferase</keyword>
<dbReference type="RefSeq" id="WP_260724870.1">
    <property type="nucleotide sequence ID" value="NZ_BAAABS010000078.1"/>
</dbReference>
<name>A0ABY5Z1I5_9ACTN</name>
<gene>
    <name evidence="2" type="ORF">Drose_31080</name>
</gene>
<dbReference type="EMBL" id="CP073721">
    <property type="protein sequence ID" value="UWZ35524.1"/>
    <property type="molecule type" value="Genomic_DNA"/>
</dbReference>
<dbReference type="Pfam" id="PF08241">
    <property type="entry name" value="Methyltransf_11"/>
    <property type="match status" value="1"/>
</dbReference>
<organism evidence="2 3">
    <name type="scientific">Dactylosporangium roseum</name>
    <dbReference type="NCBI Taxonomy" id="47989"/>
    <lineage>
        <taxon>Bacteria</taxon>
        <taxon>Bacillati</taxon>
        <taxon>Actinomycetota</taxon>
        <taxon>Actinomycetes</taxon>
        <taxon>Micromonosporales</taxon>
        <taxon>Micromonosporaceae</taxon>
        <taxon>Dactylosporangium</taxon>
    </lineage>
</organism>
<evidence type="ECO:0000313" key="2">
    <source>
        <dbReference type="EMBL" id="UWZ35524.1"/>
    </source>
</evidence>
<evidence type="ECO:0000259" key="1">
    <source>
        <dbReference type="Pfam" id="PF08241"/>
    </source>
</evidence>
<keyword evidence="3" id="KW-1185">Reference proteome</keyword>
<protein>
    <submittedName>
        <fullName evidence="2">Methyltransferase domain-containing protein</fullName>
    </submittedName>
</protein>
<feature type="domain" description="Methyltransferase type 11" evidence="1">
    <location>
        <begin position="182"/>
        <end position="278"/>
    </location>
</feature>